<gene>
    <name evidence="2" type="ORF">BOH74_03495</name>
</gene>
<organism evidence="2 3">
    <name type="scientific">Pseudomonas versuta</name>
    <dbReference type="NCBI Taxonomy" id="1788301"/>
    <lineage>
        <taxon>Bacteria</taxon>
        <taxon>Pseudomonadati</taxon>
        <taxon>Pseudomonadota</taxon>
        <taxon>Gammaproteobacteria</taxon>
        <taxon>Pseudomonadales</taxon>
        <taxon>Pseudomonadaceae</taxon>
        <taxon>Pseudomonas</taxon>
    </lineage>
</organism>
<evidence type="ECO:0000259" key="1">
    <source>
        <dbReference type="SMART" id="SM00507"/>
    </source>
</evidence>
<dbReference type="InterPro" id="IPR002711">
    <property type="entry name" value="HNH"/>
</dbReference>
<dbReference type="Gene3D" id="1.10.30.50">
    <property type="match status" value="1"/>
</dbReference>
<evidence type="ECO:0000313" key="2">
    <source>
        <dbReference type="EMBL" id="OKA28526.1"/>
    </source>
</evidence>
<dbReference type="Proteomes" id="UP000185990">
    <property type="component" value="Unassembled WGS sequence"/>
</dbReference>
<proteinExistence type="predicted"/>
<dbReference type="GO" id="GO:0004519">
    <property type="term" value="F:endonuclease activity"/>
    <property type="evidence" value="ECO:0007669"/>
    <property type="project" value="InterPro"/>
</dbReference>
<reference evidence="2 3" key="1">
    <citation type="submission" date="2016-11" db="EMBL/GenBank/DDBJ databases">
        <title>Draft genome of Pseudomonas versuta A4R1.12.</title>
        <authorList>
            <person name="See-Too W.-S."/>
        </authorList>
    </citation>
    <scope>NUCLEOTIDE SEQUENCE [LARGE SCALE GENOMIC DNA]</scope>
    <source>
        <strain evidence="2 3">A4R1.12</strain>
    </source>
</reference>
<name>A0A854A3I5_9PSED</name>
<sequence>MIMARLFLSRTDMPRTKVTEDMYQAACRLGADVWNLKTTDAKARRALQNDFGFKTKTANAYLRAYDGLRSGRTLKLTPQVEALRYMILHLTTNIGASALLPALQSLSGHIEYLDSFESTKLAENSSLRLLYEELLPGLSPMVKLSDEDDLFSQQVALSIADTAAKRANRLEQANPVPKARYLIVKTFRRNPDVVAEVQLRANGTCEGCRSPAPFERPDGSLYLEVHHVKRLADGGHDTVANAIALCPNCHRERHHGRQPDPAL</sequence>
<dbReference type="Pfam" id="PF01844">
    <property type="entry name" value="HNH"/>
    <property type="match status" value="1"/>
</dbReference>
<dbReference type="EMBL" id="MPJD01000004">
    <property type="protein sequence ID" value="OKA28526.1"/>
    <property type="molecule type" value="Genomic_DNA"/>
</dbReference>
<dbReference type="SMART" id="SM00507">
    <property type="entry name" value="HNHc"/>
    <property type="match status" value="1"/>
</dbReference>
<comment type="caution">
    <text evidence="2">The sequence shown here is derived from an EMBL/GenBank/DDBJ whole genome shotgun (WGS) entry which is preliminary data.</text>
</comment>
<accession>A0A854A3I5</accession>
<dbReference type="GO" id="GO:0003676">
    <property type="term" value="F:nucleic acid binding"/>
    <property type="evidence" value="ECO:0007669"/>
    <property type="project" value="InterPro"/>
</dbReference>
<dbReference type="AlphaFoldDB" id="A0A854A3I5"/>
<feature type="domain" description="HNH nuclease" evidence="1">
    <location>
        <begin position="194"/>
        <end position="251"/>
    </location>
</feature>
<dbReference type="CDD" id="cd00085">
    <property type="entry name" value="HNHc"/>
    <property type="match status" value="1"/>
</dbReference>
<protein>
    <recommendedName>
        <fullName evidence="1">HNH nuclease domain-containing protein</fullName>
    </recommendedName>
</protein>
<dbReference type="GO" id="GO:0008270">
    <property type="term" value="F:zinc ion binding"/>
    <property type="evidence" value="ECO:0007669"/>
    <property type="project" value="InterPro"/>
</dbReference>
<evidence type="ECO:0000313" key="3">
    <source>
        <dbReference type="Proteomes" id="UP000185990"/>
    </source>
</evidence>
<dbReference type="InterPro" id="IPR003615">
    <property type="entry name" value="HNH_nuc"/>
</dbReference>